<protein>
    <submittedName>
        <fullName evidence="1">Serine protease</fullName>
        <ecNumber evidence="1">3.4.21.-</ecNumber>
    </submittedName>
</protein>
<keyword evidence="1" id="KW-0378">Hydrolase</keyword>
<dbReference type="GO" id="GO:0008233">
    <property type="term" value="F:peptidase activity"/>
    <property type="evidence" value="ECO:0007669"/>
    <property type="project" value="UniProtKB-KW"/>
</dbReference>
<dbReference type="Gene3D" id="2.160.20.20">
    <property type="match status" value="1"/>
</dbReference>
<accession>A0A376TMJ2</accession>
<sequence>MGDGTVVLNAAKAFNAIYVASGRGTVKLGQADALDKNSDYRGIYFTSRGGLWI</sequence>
<dbReference type="AlphaFoldDB" id="A0A376TMJ2"/>
<keyword evidence="1" id="KW-0645">Protease</keyword>
<dbReference type="EMBL" id="UGCO01000001">
    <property type="protein sequence ID" value="STI78475.1"/>
    <property type="molecule type" value="Genomic_DNA"/>
</dbReference>
<evidence type="ECO:0000313" key="2">
    <source>
        <dbReference type="Proteomes" id="UP000254405"/>
    </source>
</evidence>
<gene>
    <name evidence="1" type="primary">espC_1</name>
    <name evidence="1" type="ORF">NCTC8985_03804</name>
</gene>
<organism evidence="1 2">
    <name type="scientific">Escherichia coli</name>
    <dbReference type="NCBI Taxonomy" id="562"/>
    <lineage>
        <taxon>Bacteria</taxon>
        <taxon>Pseudomonadati</taxon>
        <taxon>Pseudomonadota</taxon>
        <taxon>Gammaproteobacteria</taxon>
        <taxon>Enterobacterales</taxon>
        <taxon>Enterobacteriaceae</taxon>
        <taxon>Escherichia</taxon>
    </lineage>
</organism>
<dbReference type="Proteomes" id="UP000254405">
    <property type="component" value="Unassembled WGS sequence"/>
</dbReference>
<name>A0A376TMJ2_ECOLX</name>
<proteinExistence type="predicted"/>
<evidence type="ECO:0000313" key="1">
    <source>
        <dbReference type="EMBL" id="STI78475.1"/>
    </source>
</evidence>
<dbReference type="GO" id="GO:0006508">
    <property type="term" value="P:proteolysis"/>
    <property type="evidence" value="ECO:0007669"/>
    <property type="project" value="UniProtKB-KW"/>
</dbReference>
<reference evidence="1 2" key="1">
    <citation type="submission" date="2018-06" db="EMBL/GenBank/DDBJ databases">
        <authorList>
            <consortium name="Pathogen Informatics"/>
            <person name="Doyle S."/>
        </authorList>
    </citation>
    <scope>NUCLEOTIDE SEQUENCE [LARGE SCALE GENOMIC DNA]</scope>
    <source>
        <strain evidence="1 2">NCTC8985</strain>
    </source>
</reference>
<dbReference type="EC" id="3.4.21.-" evidence="1"/>
<dbReference type="InterPro" id="IPR012332">
    <property type="entry name" value="Autotransporter_pectin_lyase_C"/>
</dbReference>